<evidence type="ECO:0000313" key="2">
    <source>
        <dbReference type="EMBL" id="KDS50339.1"/>
    </source>
</evidence>
<evidence type="ECO:0000313" key="3">
    <source>
        <dbReference type="Proteomes" id="UP000028013"/>
    </source>
</evidence>
<dbReference type="Pfam" id="PF00534">
    <property type="entry name" value="Glycos_transf_1"/>
    <property type="match status" value="1"/>
</dbReference>
<keyword evidence="2" id="KW-0808">Transferase</keyword>
<dbReference type="EMBL" id="JNHN01000174">
    <property type="protein sequence ID" value="KDS50339.1"/>
    <property type="molecule type" value="Genomic_DNA"/>
</dbReference>
<feature type="domain" description="Glycosyl transferase family 1" evidence="1">
    <location>
        <begin position="171"/>
        <end position="328"/>
    </location>
</feature>
<dbReference type="AlphaFoldDB" id="A0A078RYM1"/>
<dbReference type="InterPro" id="IPR001296">
    <property type="entry name" value="Glyco_trans_1"/>
</dbReference>
<gene>
    <name evidence="2" type="ORF">M094_1264</name>
</gene>
<protein>
    <submittedName>
        <fullName evidence="2">Glycosyl transferases group 1 family protein</fullName>
    </submittedName>
</protein>
<sequence length="350" mass="40630">MKRIAIISPSGKFYGSEQVLFDFLCTTQHKYVIYVPEGTFYDKIKNQGVHTPHLFTSVKKLYLHLAWMLLCGEFDGIYINEGGHIKYLNLLASLFPNKNFYVHIRLLEDCSAARLRKMHKNVSYISISDYITTEVKQNTGIQCYTMYDIYKLSSGIAGIKEFRIENDIVRLGIVGRLTTTKGLYDISHFCNYCENNQTKVHLEFHFFGGIDNHISEVKDFVVKAGTYKNINCKFHGFVNDKKQIYQSIDILLHFNKVEPLGRIVMEALDFGIPFFGFNTGGIGELAQQFGITDYMIPYETGWEVSFCQQINRLVEQPNRFVNDYQKAKERMKVVCSPQIYTRKLEKIFYE</sequence>
<reference evidence="2 3" key="1">
    <citation type="submission" date="2014-04" db="EMBL/GenBank/DDBJ databases">
        <authorList>
            <person name="Sears C."/>
            <person name="Carroll K."/>
            <person name="Sack B.R."/>
            <person name="Qadri F."/>
            <person name="Myers L.L."/>
            <person name="Chung G.-T."/>
            <person name="Escheverria P."/>
            <person name="Fraser C.M."/>
            <person name="Sadzewicz L."/>
            <person name="Shefchek K.A."/>
            <person name="Tallon L."/>
            <person name="Das S.P."/>
            <person name="Daugherty S."/>
            <person name="Mongodin E.F."/>
        </authorList>
    </citation>
    <scope>NUCLEOTIDE SEQUENCE [LARGE SCALE GENOMIC DNA]</scope>
    <source>
        <strain evidence="2 3">3978 T3 ii</strain>
    </source>
</reference>
<evidence type="ECO:0000259" key="1">
    <source>
        <dbReference type="Pfam" id="PF00534"/>
    </source>
</evidence>
<dbReference type="Gene3D" id="3.40.50.2000">
    <property type="entry name" value="Glycogen Phosphorylase B"/>
    <property type="match status" value="1"/>
</dbReference>
<name>A0A078RYM1_BACUN</name>
<organism evidence="2 3">
    <name type="scientific">Bacteroides uniformis str. 3978 T3 ii</name>
    <dbReference type="NCBI Taxonomy" id="1339349"/>
    <lineage>
        <taxon>Bacteria</taxon>
        <taxon>Pseudomonadati</taxon>
        <taxon>Bacteroidota</taxon>
        <taxon>Bacteroidia</taxon>
        <taxon>Bacteroidales</taxon>
        <taxon>Bacteroidaceae</taxon>
        <taxon>Bacteroides</taxon>
    </lineage>
</organism>
<dbReference type="Proteomes" id="UP000028013">
    <property type="component" value="Unassembled WGS sequence"/>
</dbReference>
<dbReference type="GO" id="GO:0016757">
    <property type="term" value="F:glycosyltransferase activity"/>
    <property type="evidence" value="ECO:0007669"/>
    <property type="project" value="InterPro"/>
</dbReference>
<accession>A0A078RYM1</accession>
<comment type="caution">
    <text evidence="2">The sequence shown here is derived from an EMBL/GenBank/DDBJ whole genome shotgun (WGS) entry which is preliminary data.</text>
</comment>
<dbReference type="SUPFAM" id="SSF53756">
    <property type="entry name" value="UDP-Glycosyltransferase/glycogen phosphorylase"/>
    <property type="match status" value="1"/>
</dbReference>
<dbReference type="PATRIC" id="fig|1339349.3.peg.2440"/>
<dbReference type="RefSeq" id="WP_005644235.1">
    <property type="nucleotide sequence ID" value="NZ_JNHN01000174.1"/>
</dbReference>
<proteinExistence type="predicted"/>